<dbReference type="Pfam" id="PF21282">
    <property type="entry name" value="APC1_3rd"/>
    <property type="match status" value="1"/>
</dbReference>
<dbReference type="InterPro" id="IPR048971">
    <property type="entry name" value="Apc1_3rd"/>
</dbReference>
<proteinExistence type="predicted"/>
<evidence type="ECO:0000259" key="1">
    <source>
        <dbReference type="Pfam" id="PF21282"/>
    </source>
</evidence>
<sequence length="128" mass="15127">DSKSKVIVAPCLLPESGFIQTIEIDNPRYWPMRLEFGKNLEFNHGKTLVAFTRYLCEDFNDNDDEQALSAFYMEGINEIELWNVMFIMERYFEIPFDVFASLRFIMERYFEIPFDVFASFLAENSSLS</sequence>
<gene>
    <name evidence="2" type="ORF">CPELLU_LOCUS20685</name>
</gene>
<accession>A0A9N9PM31</accession>
<organism evidence="2 3">
    <name type="scientific">Cetraspora pellucida</name>
    <dbReference type="NCBI Taxonomy" id="1433469"/>
    <lineage>
        <taxon>Eukaryota</taxon>
        <taxon>Fungi</taxon>
        <taxon>Fungi incertae sedis</taxon>
        <taxon>Mucoromycota</taxon>
        <taxon>Glomeromycotina</taxon>
        <taxon>Glomeromycetes</taxon>
        <taxon>Diversisporales</taxon>
        <taxon>Gigasporaceae</taxon>
        <taxon>Cetraspora</taxon>
    </lineage>
</organism>
<name>A0A9N9PM31_9GLOM</name>
<dbReference type="OrthoDB" id="2377428at2759"/>
<feature type="non-terminal residue" evidence="2">
    <location>
        <position position="128"/>
    </location>
</feature>
<feature type="non-terminal residue" evidence="2">
    <location>
        <position position="1"/>
    </location>
</feature>
<dbReference type="AlphaFoldDB" id="A0A9N9PM31"/>
<evidence type="ECO:0000313" key="3">
    <source>
        <dbReference type="Proteomes" id="UP000789759"/>
    </source>
</evidence>
<keyword evidence="3" id="KW-1185">Reference proteome</keyword>
<protein>
    <submittedName>
        <fullName evidence="2">16219_t:CDS:1</fullName>
    </submittedName>
</protein>
<feature type="domain" description="Anaphase-promoting complex subunit 1 beta-sandwich" evidence="1">
    <location>
        <begin position="7"/>
        <end position="41"/>
    </location>
</feature>
<reference evidence="2" key="1">
    <citation type="submission" date="2021-06" db="EMBL/GenBank/DDBJ databases">
        <authorList>
            <person name="Kallberg Y."/>
            <person name="Tangrot J."/>
            <person name="Rosling A."/>
        </authorList>
    </citation>
    <scope>NUCLEOTIDE SEQUENCE</scope>
    <source>
        <strain evidence="2">FL966</strain>
    </source>
</reference>
<dbReference type="EMBL" id="CAJVQA010065361">
    <property type="protein sequence ID" value="CAG8831071.1"/>
    <property type="molecule type" value="Genomic_DNA"/>
</dbReference>
<dbReference type="Proteomes" id="UP000789759">
    <property type="component" value="Unassembled WGS sequence"/>
</dbReference>
<evidence type="ECO:0000313" key="2">
    <source>
        <dbReference type="EMBL" id="CAG8831071.1"/>
    </source>
</evidence>
<comment type="caution">
    <text evidence="2">The sequence shown here is derived from an EMBL/GenBank/DDBJ whole genome shotgun (WGS) entry which is preliminary data.</text>
</comment>